<proteinExistence type="predicted"/>
<name>A0A067S6K7_GALM3</name>
<organism evidence="2 3">
    <name type="scientific">Galerina marginata (strain CBS 339.88)</name>
    <dbReference type="NCBI Taxonomy" id="685588"/>
    <lineage>
        <taxon>Eukaryota</taxon>
        <taxon>Fungi</taxon>
        <taxon>Dikarya</taxon>
        <taxon>Basidiomycota</taxon>
        <taxon>Agaricomycotina</taxon>
        <taxon>Agaricomycetes</taxon>
        <taxon>Agaricomycetidae</taxon>
        <taxon>Agaricales</taxon>
        <taxon>Agaricineae</taxon>
        <taxon>Strophariaceae</taxon>
        <taxon>Galerina</taxon>
    </lineage>
</organism>
<reference evidence="3" key="1">
    <citation type="journal article" date="2014" name="Proc. Natl. Acad. Sci. U.S.A.">
        <title>Extensive sampling of basidiomycete genomes demonstrates inadequacy of the white-rot/brown-rot paradigm for wood decay fungi.</title>
        <authorList>
            <person name="Riley R."/>
            <person name="Salamov A.A."/>
            <person name="Brown D.W."/>
            <person name="Nagy L.G."/>
            <person name="Floudas D."/>
            <person name="Held B.W."/>
            <person name="Levasseur A."/>
            <person name="Lombard V."/>
            <person name="Morin E."/>
            <person name="Otillar R."/>
            <person name="Lindquist E.A."/>
            <person name="Sun H."/>
            <person name="LaButti K.M."/>
            <person name="Schmutz J."/>
            <person name="Jabbour D."/>
            <person name="Luo H."/>
            <person name="Baker S.E."/>
            <person name="Pisabarro A.G."/>
            <person name="Walton J.D."/>
            <person name="Blanchette R.A."/>
            <person name="Henrissat B."/>
            <person name="Martin F."/>
            <person name="Cullen D."/>
            <person name="Hibbett D.S."/>
            <person name="Grigoriev I.V."/>
        </authorList>
    </citation>
    <scope>NUCLEOTIDE SEQUENCE [LARGE SCALE GENOMIC DNA]</scope>
    <source>
        <strain evidence="3">CBS 339.88</strain>
    </source>
</reference>
<evidence type="ECO:0000256" key="1">
    <source>
        <dbReference type="SAM" id="MobiDB-lite"/>
    </source>
</evidence>
<protein>
    <submittedName>
        <fullName evidence="2">Uncharacterized protein</fullName>
    </submittedName>
</protein>
<evidence type="ECO:0000313" key="2">
    <source>
        <dbReference type="EMBL" id="KDR65527.1"/>
    </source>
</evidence>
<dbReference type="Proteomes" id="UP000027222">
    <property type="component" value="Unassembled WGS sequence"/>
</dbReference>
<dbReference type="EMBL" id="KL142443">
    <property type="protein sequence ID" value="KDR65527.1"/>
    <property type="molecule type" value="Genomic_DNA"/>
</dbReference>
<feature type="compositionally biased region" description="Basic and acidic residues" evidence="1">
    <location>
        <begin position="43"/>
        <end position="53"/>
    </location>
</feature>
<keyword evidence="3" id="KW-1185">Reference proteome</keyword>
<feature type="region of interest" description="Disordered" evidence="1">
    <location>
        <begin position="17"/>
        <end position="107"/>
    </location>
</feature>
<dbReference type="OrthoDB" id="2686745at2759"/>
<accession>A0A067S6K7</accession>
<feature type="compositionally biased region" description="Basic and acidic residues" evidence="1">
    <location>
        <begin position="28"/>
        <end position="37"/>
    </location>
</feature>
<dbReference type="STRING" id="685588.A0A067S6K7"/>
<feature type="compositionally biased region" description="Acidic residues" evidence="1">
    <location>
        <begin position="71"/>
        <end position="81"/>
    </location>
</feature>
<evidence type="ECO:0000313" key="3">
    <source>
        <dbReference type="Proteomes" id="UP000027222"/>
    </source>
</evidence>
<sequence>MISRHLPLITHRIQFSSKVSSTAPSITHRLEFDRQADRNPASKKAELEQRELTPSDYGSEGDENKEKDAESDLSDLTDSDEEAKQSTSKKIPKPAGEPGRPGSGGYSIDDALASWGKEEVLKVNKLVKKFADLKLDKTKSYSKQSGRKVNDICEDVARHHDIIRKYDDFWPIRGMLKMYLKTTSEVHRRGGGSVSNRNNNAFIRGD</sequence>
<dbReference type="HOGENOM" id="CLU_065614_2_0_1"/>
<dbReference type="AlphaFoldDB" id="A0A067S6K7"/>
<gene>
    <name evidence="2" type="ORF">GALMADRAFT_148634</name>
</gene>
<feature type="region of interest" description="Disordered" evidence="1">
    <location>
        <begin position="187"/>
        <end position="206"/>
    </location>
</feature>